<dbReference type="PANTHER" id="PTHR23041">
    <property type="entry name" value="RING FINGER DOMAIN-CONTAINING"/>
    <property type="match status" value="1"/>
</dbReference>
<evidence type="ECO:0000256" key="5">
    <source>
        <dbReference type="SAM" id="MobiDB-lite"/>
    </source>
</evidence>
<dbReference type="InterPro" id="IPR013083">
    <property type="entry name" value="Znf_RING/FYVE/PHD"/>
</dbReference>
<dbReference type="InterPro" id="IPR017907">
    <property type="entry name" value="Znf_RING_CS"/>
</dbReference>
<dbReference type="OrthoDB" id="6270329at2759"/>
<evidence type="ECO:0000256" key="4">
    <source>
        <dbReference type="PROSITE-ProRule" id="PRU00175"/>
    </source>
</evidence>
<dbReference type="InterPro" id="IPR047134">
    <property type="entry name" value="RNF4"/>
</dbReference>
<reference evidence="7 8" key="1">
    <citation type="submission" date="2018-06" db="EMBL/GenBank/DDBJ databases">
        <title>Whole genome sequencing of Candida tropicalis (genome annotated by CSBL at Korea University).</title>
        <authorList>
            <person name="Ahn J."/>
        </authorList>
    </citation>
    <scope>NUCLEOTIDE SEQUENCE [LARGE SCALE GENOMIC DNA]</scope>
    <source>
        <strain evidence="7 8">ATCC 20962</strain>
    </source>
</reference>
<dbReference type="GO" id="GO:0016567">
    <property type="term" value="P:protein ubiquitination"/>
    <property type="evidence" value="ECO:0007669"/>
    <property type="project" value="UniProtKB-UniPathway"/>
</dbReference>
<protein>
    <submittedName>
        <fullName evidence="7">E3 ubiquitin-protein ligase complex SLX5-SLX8 subunit SLX8</fullName>
    </submittedName>
</protein>
<dbReference type="AlphaFoldDB" id="A0A367YN56"/>
<dbReference type="Gene3D" id="3.30.40.10">
    <property type="entry name" value="Zinc/RING finger domain, C3HC4 (zinc finger)"/>
    <property type="match status" value="1"/>
</dbReference>
<sequence length="136" mass="15249">MSSERPIISLTSDEEEEEDEEVDEIEEVEFRNATQQLIDNPVQADDHNTTKRLADIQCPICFDDVSKATVTSCGHVFCLECIDQSISSSHARGQVRNTQRGKGLCPLCRKEVTFKETILIRAKKAQKTGKPELPAQ</sequence>
<keyword evidence="2 4" id="KW-0863">Zinc-finger</keyword>
<dbReference type="Pfam" id="PF13445">
    <property type="entry name" value="zf-RING_UBOX"/>
    <property type="match status" value="1"/>
</dbReference>
<feature type="region of interest" description="Disordered" evidence="5">
    <location>
        <begin position="1"/>
        <end position="20"/>
    </location>
</feature>
<dbReference type="UniPathway" id="UPA00143"/>
<evidence type="ECO:0000313" key="7">
    <source>
        <dbReference type="EMBL" id="RCK67200.1"/>
    </source>
</evidence>
<evidence type="ECO:0000256" key="3">
    <source>
        <dbReference type="ARBA" id="ARBA00022833"/>
    </source>
</evidence>
<dbReference type="InterPro" id="IPR001841">
    <property type="entry name" value="Znf_RING"/>
</dbReference>
<evidence type="ECO:0000256" key="2">
    <source>
        <dbReference type="ARBA" id="ARBA00022771"/>
    </source>
</evidence>
<evidence type="ECO:0000313" key="8">
    <source>
        <dbReference type="Proteomes" id="UP000253472"/>
    </source>
</evidence>
<dbReference type="SMART" id="SM00184">
    <property type="entry name" value="RING"/>
    <property type="match status" value="1"/>
</dbReference>
<keyword evidence="3" id="KW-0862">Zinc</keyword>
<proteinExistence type="predicted"/>
<name>A0A367YN56_9ASCO</name>
<organism evidence="7 8">
    <name type="scientific">Candida viswanathii</name>
    <dbReference type="NCBI Taxonomy" id="5486"/>
    <lineage>
        <taxon>Eukaryota</taxon>
        <taxon>Fungi</taxon>
        <taxon>Dikarya</taxon>
        <taxon>Ascomycota</taxon>
        <taxon>Saccharomycotina</taxon>
        <taxon>Pichiomycetes</taxon>
        <taxon>Debaryomycetaceae</taxon>
        <taxon>Candida/Lodderomyces clade</taxon>
        <taxon>Candida</taxon>
    </lineage>
</organism>
<keyword evidence="8" id="KW-1185">Reference proteome</keyword>
<evidence type="ECO:0000259" key="6">
    <source>
        <dbReference type="PROSITE" id="PS50089"/>
    </source>
</evidence>
<dbReference type="PROSITE" id="PS50089">
    <property type="entry name" value="ZF_RING_2"/>
    <property type="match status" value="1"/>
</dbReference>
<gene>
    <name evidence="7" type="primary">SLX8_0</name>
    <name evidence="7" type="ORF">Cantr_02238</name>
</gene>
<dbReference type="STRING" id="5486.A0A367YN56"/>
<evidence type="ECO:0000256" key="1">
    <source>
        <dbReference type="ARBA" id="ARBA00022723"/>
    </source>
</evidence>
<dbReference type="Proteomes" id="UP000253472">
    <property type="component" value="Unassembled WGS sequence"/>
</dbReference>
<dbReference type="PROSITE" id="PS00518">
    <property type="entry name" value="ZF_RING_1"/>
    <property type="match status" value="1"/>
</dbReference>
<keyword evidence="1" id="KW-0479">Metal-binding</keyword>
<dbReference type="EMBL" id="QLNQ01000001">
    <property type="protein sequence ID" value="RCK67200.1"/>
    <property type="molecule type" value="Genomic_DNA"/>
</dbReference>
<feature type="domain" description="RING-type" evidence="6">
    <location>
        <begin position="58"/>
        <end position="109"/>
    </location>
</feature>
<dbReference type="InterPro" id="IPR027370">
    <property type="entry name" value="Znf-RING_euk"/>
</dbReference>
<accession>A0A367YN56</accession>
<dbReference type="SUPFAM" id="SSF57850">
    <property type="entry name" value="RING/U-box"/>
    <property type="match status" value="1"/>
</dbReference>
<comment type="caution">
    <text evidence="7">The sequence shown here is derived from an EMBL/GenBank/DDBJ whole genome shotgun (WGS) entry which is preliminary data.</text>
</comment>
<dbReference type="GO" id="GO:0008270">
    <property type="term" value="F:zinc ion binding"/>
    <property type="evidence" value="ECO:0007669"/>
    <property type="project" value="UniProtKB-KW"/>
</dbReference>
<dbReference type="PANTHER" id="PTHR23041:SF78">
    <property type="entry name" value="E3 UBIQUITIN-PROTEIN LIGASE RNF4"/>
    <property type="match status" value="1"/>
</dbReference>